<dbReference type="Proteomes" id="UP001432202">
    <property type="component" value="Chromosome"/>
</dbReference>
<dbReference type="EMBL" id="CP146016">
    <property type="protein sequence ID" value="WWQ60290.1"/>
    <property type="molecule type" value="Genomic_DNA"/>
</dbReference>
<accession>A0AAX4KZF1</accession>
<dbReference type="PANTHER" id="PTHR30348:SF4">
    <property type="entry name" value="DUF72 DOMAIN-CONTAINING PROTEIN"/>
    <property type="match status" value="1"/>
</dbReference>
<gene>
    <name evidence="1" type="ORF">V6M85_12725</name>
</gene>
<protein>
    <submittedName>
        <fullName evidence="1">DUF72 domain-containing protein</fullName>
    </submittedName>
</protein>
<evidence type="ECO:0000313" key="1">
    <source>
        <dbReference type="EMBL" id="WWQ60290.1"/>
    </source>
</evidence>
<dbReference type="PANTHER" id="PTHR30348">
    <property type="entry name" value="UNCHARACTERIZED PROTEIN YECE"/>
    <property type="match status" value="1"/>
</dbReference>
<dbReference type="SUPFAM" id="SSF117396">
    <property type="entry name" value="TM1631-like"/>
    <property type="match status" value="1"/>
</dbReference>
<dbReference type="AlphaFoldDB" id="A0AAX4KZF1"/>
<proteinExistence type="predicted"/>
<name>A0AAX4KZF1_9CREN</name>
<dbReference type="Pfam" id="PF01904">
    <property type="entry name" value="DUF72"/>
    <property type="match status" value="1"/>
</dbReference>
<keyword evidence="2" id="KW-1185">Reference proteome</keyword>
<sequence length="240" mass="28687">MIKIGTCGFTYKHFNYFNVLEVQETFYDFLSEEKMAKLKDLSTKNNVELTIKANQIITHSYNKFTYRRAKNKFGNVENYGYFKPTKEVMEALEITLNEARFLGSRIIIFQSPASFRPTEENIKNLKDFFRTLDKSFIYGWEPRGEWYSDLETLSKIFDEIRAIHVVDPFKNKPLDKLQIKYYRLHGLGEEEVNYRYKYTDDDLKRLKEYVLSENKDIIYVLFNNIYSFEDALKFKSILSV</sequence>
<dbReference type="GeneID" id="89337648"/>
<organism evidence="1 2">
    <name type="scientific">Sulfolobus tengchongensis</name>
    <dbReference type="NCBI Taxonomy" id="207809"/>
    <lineage>
        <taxon>Archaea</taxon>
        <taxon>Thermoproteota</taxon>
        <taxon>Thermoprotei</taxon>
        <taxon>Sulfolobales</taxon>
        <taxon>Sulfolobaceae</taxon>
        <taxon>Sulfolobus</taxon>
    </lineage>
</organism>
<evidence type="ECO:0000313" key="2">
    <source>
        <dbReference type="Proteomes" id="UP001432202"/>
    </source>
</evidence>
<reference evidence="1 2" key="1">
    <citation type="submission" date="2024-02" db="EMBL/GenBank/DDBJ databases">
        <title>STSV induces naive adaptation in Sulfolobus.</title>
        <authorList>
            <person name="Xiang X."/>
            <person name="Song M."/>
        </authorList>
    </citation>
    <scope>NUCLEOTIDE SEQUENCE [LARGE SCALE GENOMIC DNA]</scope>
    <source>
        <strain evidence="1 2">RT2</strain>
    </source>
</reference>
<dbReference type="Gene3D" id="3.20.20.410">
    <property type="entry name" value="Protein of unknown function UPF0759"/>
    <property type="match status" value="1"/>
</dbReference>
<dbReference type="InterPro" id="IPR036520">
    <property type="entry name" value="UPF0759_sf"/>
</dbReference>
<dbReference type="RefSeq" id="WP_338600825.1">
    <property type="nucleotide sequence ID" value="NZ_CP146016.1"/>
</dbReference>
<dbReference type="InterPro" id="IPR002763">
    <property type="entry name" value="DUF72"/>
</dbReference>